<keyword evidence="3" id="KW-1185">Reference proteome</keyword>
<accession>A0ABS9I807</accession>
<dbReference type="RefSeq" id="WP_237253336.1">
    <property type="nucleotide sequence ID" value="NZ_JAKJXH010000017.1"/>
</dbReference>
<feature type="region of interest" description="Disordered" evidence="1">
    <location>
        <begin position="123"/>
        <end position="143"/>
    </location>
</feature>
<evidence type="ECO:0000313" key="2">
    <source>
        <dbReference type="EMBL" id="MCF7543893.1"/>
    </source>
</evidence>
<reference evidence="2" key="1">
    <citation type="submission" date="2022-01" db="EMBL/GenBank/DDBJ databases">
        <title>Pseudomonas sp. nov. isolated from Antarctic regolith.</title>
        <authorList>
            <person name="Novakova D."/>
            <person name="Sedlar K."/>
        </authorList>
    </citation>
    <scope>NUCLEOTIDE SEQUENCE</scope>
    <source>
        <strain evidence="2">P2647</strain>
    </source>
</reference>
<evidence type="ECO:0000313" key="3">
    <source>
        <dbReference type="Proteomes" id="UP001162905"/>
    </source>
</evidence>
<dbReference type="Proteomes" id="UP001162905">
    <property type="component" value="Unassembled WGS sequence"/>
</dbReference>
<gene>
    <name evidence="2" type="ORF">L4G47_16950</name>
</gene>
<dbReference type="EMBL" id="JAKJXH010000017">
    <property type="protein sequence ID" value="MCF7543893.1"/>
    <property type="molecule type" value="Genomic_DNA"/>
</dbReference>
<name>A0ABS9I807_9PSED</name>
<sequence>MRLATALLASLQKIPTDPGVPYSGGYYVGRLKISGQSYALIVSPKALGETTLAWKPSGGATLNADSVWDGFSNTAAMVADAASYPAAQFCAGLSINGYADWFLPAKDQLELCYRNLKPKNDNNSTSGGYNANSDPAGTSYTATNPQQTSAEAFKYTLATGTYGPEAFSAGSGQIYWSSTNASASAASTQEFLSGSQSSSTKFTQLLVRAVRMIKI</sequence>
<proteinExistence type="predicted"/>
<evidence type="ECO:0000256" key="1">
    <source>
        <dbReference type="SAM" id="MobiDB-lite"/>
    </source>
</evidence>
<organism evidence="2 3">
    <name type="scientific">Pseudomonas petrae</name>
    <dbReference type="NCBI Taxonomy" id="2912190"/>
    <lineage>
        <taxon>Bacteria</taxon>
        <taxon>Pseudomonadati</taxon>
        <taxon>Pseudomonadota</taxon>
        <taxon>Gammaproteobacteria</taxon>
        <taxon>Pseudomonadales</taxon>
        <taxon>Pseudomonadaceae</taxon>
        <taxon>Pseudomonas</taxon>
    </lineage>
</organism>
<comment type="caution">
    <text evidence="2">The sequence shown here is derived from an EMBL/GenBank/DDBJ whole genome shotgun (WGS) entry which is preliminary data.</text>
</comment>
<protein>
    <submittedName>
        <fullName evidence="2">DUF1566 domain-containing protein</fullName>
    </submittedName>
</protein>